<dbReference type="Proteomes" id="UP000183417">
    <property type="component" value="Unassembled WGS sequence"/>
</dbReference>
<evidence type="ECO:0000313" key="2">
    <source>
        <dbReference type="Proteomes" id="UP000183417"/>
    </source>
</evidence>
<name>A0A1H3SCF6_9BURK</name>
<reference evidence="1 2" key="1">
    <citation type="submission" date="2016-10" db="EMBL/GenBank/DDBJ databases">
        <authorList>
            <person name="de Groot N.N."/>
        </authorList>
    </citation>
    <scope>NUCLEOTIDE SEQUENCE [LARGE SCALE GENOMIC DNA]</scope>
    <source>
        <strain evidence="1 2">LMG 24775</strain>
    </source>
</reference>
<accession>A0A1H3SCF6</accession>
<proteinExistence type="predicted"/>
<sequence length="35" mass="4075">MILLSMLGFRSIESLNDLILQSKTKNTKRILKQQL</sequence>
<dbReference type="EMBL" id="FNPE01000019">
    <property type="protein sequence ID" value="SDZ35716.1"/>
    <property type="molecule type" value="Genomic_DNA"/>
</dbReference>
<protein>
    <submittedName>
        <fullName evidence="1">Uncharacterized protein</fullName>
    </submittedName>
</protein>
<evidence type="ECO:0000313" key="1">
    <source>
        <dbReference type="EMBL" id="SDZ35716.1"/>
    </source>
</evidence>
<dbReference type="AlphaFoldDB" id="A0A1H3SCF6"/>
<organism evidence="1 2">
    <name type="scientific">Delftia lacustris</name>
    <dbReference type="NCBI Taxonomy" id="558537"/>
    <lineage>
        <taxon>Bacteria</taxon>
        <taxon>Pseudomonadati</taxon>
        <taxon>Pseudomonadota</taxon>
        <taxon>Betaproteobacteria</taxon>
        <taxon>Burkholderiales</taxon>
        <taxon>Comamonadaceae</taxon>
        <taxon>Delftia</taxon>
    </lineage>
</organism>
<gene>
    <name evidence="1" type="ORF">SAMN05421547_11975</name>
</gene>